<protein>
    <recommendedName>
        <fullName evidence="3">BTB domain-containing protein</fullName>
    </recommendedName>
</protein>
<dbReference type="HOGENOM" id="CLU_015899_2_0_1"/>
<dbReference type="PANTHER" id="PTHR45774">
    <property type="entry name" value="BTB/POZ DOMAIN-CONTAINING"/>
    <property type="match status" value="1"/>
</dbReference>
<proteinExistence type="predicted"/>
<reference evidence="4" key="2">
    <citation type="submission" date="2015-06" db="UniProtKB">
        <authorList>
            <consortium name="EnsemblMetazoa"/>
        </authorList>
    </citation>
    <scope>IDENTIFICATION</scope>
</reference>
<name>T1K1F1_TETUR</name>
<dbReference type="Proteomes" id="UP000015104">
    <property type="component" value="Unassembled WGS sequence"/>
</dbReference>
<dbReference type="Pfam" id="PF07707">
    <property type="entry name" value="BACK"/>
    <property type="match status" value="1"/>
</dbReference>
<dbReference type="EnsemblMetazoa" id="tetur04g01170.1">
    <property type="protein sequence ID" value="tetur04g01170.1"/>
    <property type="gene ID" value="tetur04g01170"/>
</dbReference>
<dbReference type="InterPro" id="IPR011333">
    <property type="entry name" value="SKP1/BTB/POZ_sf"/>
</dbReference>
<dbReference type="PROSITE" id="PS50097">
    <property type="entry name" value="BTB"/>
    <property type="match status" value="1"/>
</dbReference>
<dbReference type="EMBL" id="CAEY01001352">
    <property type="status" value="NOT_ANNOTATED_CDS"/>
    <property type="molecule type" value="Genomic_DNA"/>
</dbReference>
<dbReference type="Gene3D" id="3.30.710.10">
    <property type="entry name" value="Potassium Channel Kv1.1, Chain A"/>
    <property type="match status" value="1"/>
</dbReference>
<dbReference type="GO" id="GO:0000932">
    <property type="term" value="C:P-body"/>
    <property type="evidence" value="ECO:0007669"/>
    <property type="project" value="TreeGrafter"/>
</dbReference>
<dbReference type="Pfam" id="PF00651">
    <property type="entry name" value="BTB"/>
    <property type="match status" value="1"/>
</dbReference>
<dbReference type="Gene3D" id="2.60.120.820">
    <property type="entry name" value="PHR domain"/>
    <property type="match status" value="1"/>
</dbReference>
<dbReference type="GO" id="GO:0022008">
    <property type="term" value="P:neurogenesis"/>
    <property type="evidence" value="ECO:0007669"/>
    <property type="project" value="TreeGrafter"/>
</dbReference>
<dbReference type="AlphaFoldDB" id="T1K1F1"/>
<dbReference type="SUPFAM" id="SSF54695">
    <property type="entry name" value="POZ domain"/>
    <property type="match status" value="1"/>
</dbReference>
<evidence type="ECO:0000313" key="5">
    <source>
        <dbReference type="Proteomes" id="UP000015104"/>
    </source>
</evidence>
<dbReference type="InterPro" id="IPR000210">
    <property type="entry name" value="BTB/POZ_dom"/>
</dbReference>
<dbReference type="GO" id="GO:0005829">
    <property type="term" value="C:cytosol"/>
    <property type="evidence" value="ECO:0007669"/>
    <property type="project" value="TreeGrafter"/>
</dbReference>
<feature type="domain" description="BTB" evidence="3">
    <location>
        <begin position="1"/>
        <end position="40"/>
    </location>
</feature>
<dbReference type="eggNOG" id="KOG2075">
    <property type="taxonomic scope" value="Eukaryota"/>
</dbReference>
<dbReference type="PANTHER" id="PTHR45774:SF3">
    <property type="entry name" value="BTB (POZ) DOMAIN-CONTAINING 2B-RELATED"/>
    <property type="match status" value="1"/>
</dbReference>
<reference evidence="5" key="1">
    <citation type="submission" date="2011-08" db="EMBL/GenBank/DDBJ databases">
        <authorList>
            <person name="Rombauts S."/>
        </authorList>
    </citation>
    <scope>NUCLEOTIDE SEQUENCE</scope>
    <source>
        <strain evidence="5">London</strain>
    </source>
</reference>
<comment type="subcellular location">
    <subcellularLocation>
        <location evidence="1">Cytoplasm</location>
    </subcellularLocation>
</comment>
<dbReference type="Pfam" id="PF08005">
    <property type="entry name" value="PHR"/>
    <property type="match status" value="1"/>
</dbReference>
<evidence type="ECO:0000256" key="2">
    <source>
        <dbReference type="ARBA" id="ARBA00022490"/>
    </source>
</evidence>
<dbReference type="InterPro" id="IPR012983">
    <property type="entry name" value="PHR"/>
</dbReference>
<keyword evidence="2" id="KW-0963">Cytoplasm</keyword>
<dbReference type="FunFam" id="1.25.40.420:FF:000004">
    <property type="entry name" value="BTB/POZ domain-containing protein 2"/>
    <property type="match status" value="1"/>
</dbReference>
<evidence type="ECO:0000313" key="4">
    <source>
        <dbReference type="EnsemblMetazoa" id="tetur04g01170.1"/>
    </source>
</evidence>
<dbReference type="InterPro" id="IPR011705">
    <property type="entry name" value="BACK"/>
</dbReference>
<dbReference type="STRING" id="32264.T1K1F1"/>
<organism evidence="4 5">
    <name type="scientific">Tetranychus urticae</name>
    <name type="common">Two-spotted spider mite</name>
    <dbReference type="NCBI Taxonomy" id="32264"/>
    <lineage>
        <taxon>Eukaryota</taxon>
        <taxon>Metazoa</taxon>
        <taxon>Ecdysozoa</taxon>
        <taxon>Arthropoda</taxon>
        <taxon>Chelicerata</taxon>
        <taxon>Arachnida</taxon>
        <taxon>Acari</taxon>
        <taxon>Acariformes</taxon>
        <taxon>Trombidiformes</taxon>
        <taxon>Prostigmata</taxon>
        <taxon>Eleutherengona</taxon>
        <taxon>Raphignathae</taxon>
        <taxon>Tetranychoidea</taxon>
        <taxon>Tetranychidae</taxon>
        <taxon>Tetranychus</taxon>
    </lineage>
</organism>
<dbReference type="SMART" id="SM00875">
    <property type="entry name" value="BACK"/>
    <property type="match status" value="1"/>
</dbReference>
<dbReference type="Gene3D" id="1.25.40.420">
    <property type="match status" value="1"/>
</dbReference>
<keyword evidence="5" id="KW-1185">Reference proteome</keyword>
<sequence length="376" mass="42054">MFNGQLASTDEEIEIPDITDVPAFMALLRFLYTDEIVIGPETVMTTLYAAKKYAVPILESACVGFLKQNLSPDNAFMLLMQSRLFDENVLAQMCLDTIDKSAEEALEAEGFLDIDHATLISVLERNTLQIKEINLFRSVIKWAKAECTRQNLPANLENQRKVLGKALYAIRFPLMTIEEFAVDVVESGILSDRECVNLFLHFVRNPKPAIEFPEEPRSCVRKEEVVRRFARTDLRWGYSGTSDRIRFVVDRRIYIVGFGLYGSIHGVSDYQCTIQIIHTGSSKVLATNETGFTCDGSARAFRVMFQKPVEIEPDVNYTACATLKGSDSHYGAGGSRKVVVDLVCGGKVTFHFSYAAGCNNGTSIEDGQIPELIFYT</sequence>
<accession>T1K1F1</accession>
<evidence type="ECO:0000259" key="3">
    <source>
        <dbReference type="PROSITE" id="PS50097"/>
    </source>
</evidence>
<dbReference type="InterPro" id="IPR038648">
    <property type="entry name" value="PHR_sf"/>
</dbReference>
<evidence type="ECO:0000256" key="1">
    <source>
        <dbReference type="ARBA" id="ARBA00004496"/>
    </source>
</evidence>